<dbReference type="EMBL" id="JARJCN010000061">
    <property type="protein sequence ID" value="KAJ7079303.1"/>
    <property type="molecule type" value="Genomic_DNA"/>
</dbReference>
<comment type="caution">
    <text evidence="2">The sequence shown here is derived from an EMBL/GenBank/DDBJ whole genome shotgun (WGS) entry which is preliminary data.</text>
</comment>
<reference evidence="2" key="1">
    <citation type="submission" date="2023-03" db="EMBL/GenBank/DDBJ databases">
        <title>Massive genome expansion in bonnet fungi (Mycena s.s.) driven by repeated elements and novel gene families across ecological guilds.</title>
        <authorList>
            <consortium name="Lawrence Berkeley National Laboratory"/>
            <person name="Harder C.B."/>
            <person name="Miyauchi S."/>
            <person name="Viragh M."/>
            <person name="Kuo A."/>
            <person name="Thoen E."/>
            <person name="Andreopoulos B."/>
            <person name="Lu D."/>
            <person name="Skrede I."/>
            <person name="Drula E."/>
            <person name="Henrissat B."/>
            <person name="Morin E."/>
            <person name="Kohler A."/>
            <person name="Barry K."/>
            <person name="LaButti K."/>
            <person name="Morin E."/>
            <person name="Salamov A."/>
            <person name="Lipzen A."/>
            <person name="Mereny Z."/>
            <person name="Hegedus B."/>
            <person name="Baldrian P."/>
            <person name="Stursova M."/>
            <person name="Weitz H."/>
            <person name="Taylor A."/>
            <person name="Grigoriev I.V."/>
            <person name="Nagy L.G."/>
            <person name="Martin F."/>
            <person name="Kauserud H."/>
        </authorList>
    </citation>
    <scope>NUCLEOTIDE SEQUENCE</scope>
    <source>
        <strain evidence="2">CBHHK173m</strain>
    </source>
</reference>
<evidence type="ECO:0000313" key="3">
    <source>
        <dbReference type="Proteomes" id="UP001222325"/>
    </source>
</evidence>
<name>A0AAD6TY16_9AGAR</name>
<feature type="region of interest" description="Disordered" evidence="1">
    <location>
        <begin position="505"/>
        <end position="537"/>
    </location>
</feature>
<organism evidence="2 3">
    <name type="scientific">Mycena belliarum</name>
    <dbReference type="NCBI Taxonomy" id="1033014"/>
    <lineage>
        <taxon>Eukaryota</taxon>
        <taxon>Fungi</taxon>
        <taxon>Dikarya</taxon>
        <taxon>Basidiomycota</taxon>
        <taxon>Agaricomycotina</taxon>
        <taxon>Agaricomycetes</taxon>
        <taxon>Agaricomycetidae</taxon>
        <taxon>Agaricales</taxon>
        <taxon>Marasmiineae</taxon>
        <taxon>Mycenaceae</taxon>
        <taxon>Mycena</taxon>
    </lineage>
</organism>
<proteinExistence type="predicted"/>
<feature type="region of interest" description="Disordered" evidence="1">
    <location>
        <begin position="344"/>
        <end position="390"/>
    </location>
</feature>
<evidence type="ECO:0000313" key="2">
    <source>
        <dbReference type="EMBL" id="KAJ7079303.1"/>
    </source>
</evidence>
<gene>
    <name evidence="2" type="ORF">B0H15DRAFT_933559</name>
</gene>
<keyword evidence="3" id="KW-1185">Reference proteome</keyword>
<feature type="region of interest" description="Disordered" evidence="1">
    <location>
        <begin position="50"/>
        <end position="76"/>
    </location>
</feature>
<sequence length="537" mass="58240">MDTPPVSHKCTHIIDACTDAFPQIAFQDRSKLFARGFSVTCYINTERRIGDDHGPTRPLSTGTRKRVGGSSADRPSKHMKFGCLEPEVLARLSNWEASEMLYQSSTEITRRLPVLNRLSMNGGKFPSNIPYLRGLMAPRGRLSEQQPCHWSLQRESYSSMSIPDVAEGNMLVRIHNRVQYEVLFLAKLSARDSRGLETCLHIVTSGATNSPENEKLEFELTKTSQKSPICCDEQDLGLRPGAVEVKIQEITDALGHRDQALNRAFGGCLRGQAVKDVLCKSGINQIQLAQHSSDAAHHIDSAHLVQLRHPVIRCTSADFIYSDVPQPALVLATPEFAYTACSQKNDAGAQRPRRHASRPDSTAPARTRGSAGRADRAGASARRGGAPRFKLARSGGSARLLLHRWIARAPPQSAPSPPSRSISAGALALITRRYAPTRMRSGTPARGSALRAGSTARARGARTSHALSRDTWRYTPEGALVDGRALRDLGQSGCGMSLRAAAAARRVEGRGRGAMGGGRRAQAGRRSGACGGHERRA</sequence>
<dbReference type="Proteomes" id="UP001222325">
    <property type="component" value="Unassembled WGS sequence"/>
</dbReference>
<protein>
    <submittedName>
        <fullName evidence="2">Uncharacterized protein</fullName>
    </submittedName>
</protein>
<feature type="non-terminal residue" evidence="2">
    <location>
        <position position="537"/>
    </location>
</feature>
<evidence type="ECO:0000256" key="1">
    <source>
        <dbReference type="SAM" id="MobiDB-lite"/>
    </source>
</evidence>
<feature type="compositionally biased region" description="Low complexity" evidence="1">
    <location>
        <begin position="365"/>
        <end position="388"/>
    </location>
</feature>
<feature type="region of interest" description="Disordered" evidence="1">
    <location>
        <begin position="439"/>
        <end position="464"/>
    </location>
</feature>
<feature type="compositionally biased region" description="Low complexity" evidence="1">
    <location>
        <begin position="445"/>
        <end position="464"/>
    </location>
</feature>
<dbReference type="AlphaFoldDB" id="A0AAD6TY16"/>
<accession>A0AAD6TY16</accession>